<evidence type="ECO:0000313" key="1">
    <source>
        <dbReference type="EMBL" id="MBA4652587.1"/>
    </source>
</evidence>
<dbReference type="AlphaFoldDB" id="A0A7C9DXD1"/>
<reference evidence="1" key="1">
    <citation type="journal article" date="2013" name="J. Plant Res.">
        <title>Effect of fungi and light on seed germination of three Opuntia species from semiarid lands of central Mexico.</title>
        <authorList>
            <person name="Delgado-Sanchez P."/>
            <person name="Jimenez-Bremont J.F."/>
            <person name="Guerrero-Gonzalez Mde L."/>
            <person name="Flores J."/>
        </authorList>
    </citation>
    <scope>NUCLEOTIDE SEQUENCE</scope>
    <source>
        <tissue evidence="1">Cladode</tissue>
    </source>
</reference>
<protein>
    <submittedName>
        <fullName evidence="1">Uncharacterized protein</fullName>
    </submittedName>
</protein>
<organism evidence="1">
    <name type="scientific">Opuntia streptacantha</name>
    <name type="common">Prickly pear cactus</name>
    <name type="synonym">Opuntia cardona</name>
    <dbReference type="NCBI Taxonomy" id="393608"/>
    <lineage>
        <taxon>Eukaryota</taxon>
        <taxon>Viridiplantae</taxon>
        <taxon>Streptophyta</taxon>
        <taxon>Embryophyta</taxon>
        <taxon>Tracheophyta</taxon>
        <taxon>Spermatophyta</taxon>
        <taxon>Magnoliopsida</taxon>
        <taxon>eudicotyledons</taxon>
        <taxon>Gunneridae</taxon>
        <taxon>Pentapetalae</taxon>
        <taxon>Caryophyllales</taxon>
        <taxon>Cactineae</taxon>
        <taxon>Cactaceae</taxon>
        <taxon>Opuntioideae</taxon>
        <taxon>Opuntia</taxon>
    </lineage>
</organism>
<accession>A0A7C9DXD1</accession>
<sequence length="145" mass="16016">MALSNTLMGQIVYISHVRTLKDTPNFPYRGILVSDPELNAYTAHSPCQLSPATSSRNSTSLGITRPESTSGIVSRGLYFNGQIPAPWQLKTPRTPVNLFRFHIFIKLSPSITGSLNKQSRVGRPAYLALRIEPSGKTSFLRILKS</sequence>
<reference evidence="1" key="2">
    <citation type="submission" date="2020-07" db="EMBL/GenBank/DDBJ databases">
        <authorList>
            <person name="Vera ALvarez R."/>
            <person name="Arias-Moreno D.M."/>
            <person name="Jimenez-Jacinto V."/>
            <person name="Jimenez-Bremont J.F."/>
            <person name="Swaminathan K."/>
            <person name="Moose S.P."/>
            <person name="Guerrero-Gonzalez M.L."/>
            <person name="Marino-Ramirez L."/>
            <person name="Landsman D."/>
            <person name="Rodriguez-Kessler M."/>
            <person name="Delgado-Sanchez P."/>
        </authorList>
    </citation>
    <scope>NUCLEOTIDE SEQUENCE</scope>
    <source>
        <tissue evidence="1">Cladode</tissue>
    </source>
</reference>
<dbReference type="EMBL" id="GISG01175136">
    <property type="protein sequence ID" value="MBA4652587.1"/>
    <property type="molecule type" value="Transcribed_RNA"/>
</dbReference>
<proteinExistence type="predicted"/>
<name>A0A7C9DXD1_OPUST</name>